<accession>A0AAD6IPE8</accession>
<proteinExistence type="predicted"/>
<organism evidence="2 3">
    <name type="scientific">Drechslerella dactyloides</name>
    <name type="common">Nematode-trapping fungus</name>
    <name type="synonym">Arthrobotrys dactyloides</name>
    <dbReference type="NCBI Taxonomy" id="74499"/>
    <lineage>
        <taxon>Eukaryota</taxon>
        <taxon>Fungi</taxon>
        <taxon>Dikarya</taxon>
        <taxon>Ascomycota</taxon>
        <taxon>Pezizomycotina</taxon>
        <taxon>Orbiliomycetes</taxon>
        <taxon>Orbiliales</taxon>
        <taxon>Orbiliaceae</taxon>
        <taxon>Drechslerella</taxon>
    </lineage>
</organism>
<keyword evidence="3" id="KW-1185">Reference proteome</keyword>
<sequence>MESPTVHAFVKLPFEVSFQILAELDNRSLKALRLAFVNPRVSAAAAKFLFGSVLKLRLGTPQCRFTRIRALLNCFEKPGSSSWVESLQSLKSLVVDTRFPFIATEEDLRQSKEFSGDKVPKLDCNFASKEDAREWLIKHMVMASYEDQNDFVRLISRILASAKNLQTVKWTSGSLTPMNLHWDLSRLLSDKAAIMQYKLEVTLNFDWTVAEGFLEPLANLSSFALVEQHAVRQGSRLPAAVADDIVGVLARSKQLTTCKINIMSRQIRPRSLSILQKAIREAESLQFLHLGFYDNLENSMDWSEMKRLNVTVELRYPQNDFGRPPTLTSVLPPAANQVAGLLTGAYCARIRQFQMVQNTYLTHVVMGNIREDIWPSDTEAVPFWTDVVKGHSKTLKSVRLLGRDMYNTPWSWNTRPGNLARSALETCTQLEHVQVKFDSSTEEFIKAVTMEPQPKTPARNTSVPDNLTPVPNTSPYTSLIPLEKVRLLLDTRDFSDVILTVGKDGEQKSFALHRIILASHSSFLKEVLAANDKEVFLPTITADAFTYLLDWFYEMKLPTGYANWKIVVDLFEAATFLKVNPMRKHVMVAVKNALSYWHEITHSDATAGSFISVEAATNILMHLDSISRSCTAEERLDLRSNIICQRLLQAMSSKDFLTVWNKHGESLHEPLKICIWEFLDRCSFEPRR</sequence>
<feature type="domain" description="BTB" evidence="1">
    <location>
        <begin position="495"/>
        <end position="561"/>
    </location>
</feature>
<evidence type="ECO:0000313" key="3">
    <source>
        <dbReference type="Proteomes" id="UP001221413"/>
    </source>
</evidence>
<dbReference type="Pfam" id="PF00651">
    <property type="entry name" value="BTB"/>
    <property type="match status" value="1"/>
</dbReference>
<protein>
    <recommendedName>
        <fullName evidence="1">BTB domain-containing protein</fullName>
    </recommendedName>
</protein>
<dbReference type="AlphaFoldDB" id="A0AAD6IPE8"/>
<dbReference type="InterPro" id="IPR011333">
    <property type="entry name" value="SKP1/BTB/POZ_sf"/>
</dbReference>
<gene>
    <name evidence="2" type="ORF">Dda_9239</name>
</gene>
<dbReference type="PROSITE" id="PS50097">
    <property type="entry name" value="BTB"/>
    <property type="match status" value="1"/>
</dbReference>
<dbReference type="InterPro" id="IPR000210">
    <property type="entry name" value="BTB/POZ_dom"/>
</dbReference>
<dbReference type="SUPFAM" id="SSF54695">
    <property type="entry name" value="POZ domain"/>
    <property type="match status" value="1"/>
</dbReference>
<dbReference type="Gene3D" id="3.30.710.10">
    <property type="entry name" value="Potassium Channel Kv1.1, Chain A"/>
    <property type="match status" value="1"/>
</dbReference>
<dbReference type="SMART" id="SM00225">
    <property type="entry name" value="BTB"/>
    <property type="match status" value="1"/>
</dbReference>
<evidence type="ECO:0000259" key="1">
    <source>
        <dbReference type="PROSITE" id="PS50097"/>
    </source>
</evidence>
<dbReference type="Proteomes" id="UP001221413">
    <property type="component" value="Unassembled WGS sequence"/>
</dbReference>
<evidence type="ECO:0000313" key="2">
    <source>
        <dbReference type="EMBL" id="KAJ6255948.1"/>
    </source>
</evidence>
<comment type="caution">
    <text evidence="2">The sequence shown here is derived from an EMBL/GenBank/DDBJ whole genome shotgun (WGS) entry which is preliminary data.</text>
</comment>
<name>A0AAD6IPE8_DREDA</name>
<reference evidence="2" key="1">
    <citation type="submission" date="2023-01" db="EMBL/GenBank/DDBJ databases">
        <title>The chitinases involved in constricting ring structure development in the nematode-trapping fungus Drechslerella dactyloides.</title>
        <authorList>
            <person name="Wang R."/>
            <person name="Zhang L."/>
            <person name="Tang P."/>
            <person name="Li S."/>
            <person name="Liang L."/>
        </authorList>
    </citation>
    <scope>NUCLEOTIDE SEQUENCE</scope>
    <source>
        <strain evidence="2">YMF1.00031</strain>
    </source>
</reference>
<dbReference type="CDD" id="cd18186">
    <property type="entry name" value="BTB_POZ_ZBTB_KLHL-like"/>
    <property type="match status" value="1"/>
</dbReference>
<dbReference type="EMBL" id="JAQGDS010000016">
    <property type="protein sequence ID" value="KAJ6255948.1"/>
    <property type="molecule type" value="Genomic_DNA"/>
</dbReference>